<feature type="region of interest" description="Disordered" evidence="1">
    <location>
        <begin position="1"/>
        <end position="33"/>
    </location>
</feature>
<dbReference type="RefSeq" id="WP_386707104.1">
    <property type="nucleotide sequence ID" value="NZ_JBHXIJ010000003.1"/>
</dbReference>
<sequence>MAWIDHASTSHKATDRQPKEVRIREFGGPGKKGDTPGYLYVTVHVGD</sequence>
<feature type="compositionally biased region" description="Basic and acidic residues" evidence="1">
    <location>
        <begin position="12"/>
        <end position="25"/>
    </location>
</feature>
<organism evidence="2 3">
    <name type="scientific">Streptomyces albidochromogenes</name>
    <dbReference type="NCBI Taxonomy" id="329524"/>
    <lineage>
        <taxon>Bacteria</taxon>
        <taxon>Bacillati</taxon>
        <taxon>Actinomycetota</taxon>
        <taxon>Actinomycetes</taxon>
        <taxon>Kitasatosporales</taxon>
        <taxon>Streptomycetaceae</taxon>
        <taxon>Streptomyces</taxon>
    </lineage>
</organism>
<dbReference type="Proteomes" id="UP001598448">
    <property type="component" value="Unassembled WGS sequence"/>
</dbReference>
<reference evidence="2 3" key="1">
    <citation type="submission" date="2024-09" db="EMBL/GenBank/DDBJ databases">
        <title>The Natural Products Discovery Center: Release of the First 8490 Sequenced Strains for Exploring Actinobacteria Biosynthetic Diversity.</title>
        <authorList>
            <person name="Kalkreuter E."/>
            <person name="Kautsar S.A."/>
            <person name="Yang D."/>
            <person name="Bader C.D."/>
            <person name="Teijaro C.N."/>
            <person name="Fluegel L."/>
            <person name="Davis C.M."/>
            <person name="Simpson J.R."/>
            <person name="Lauterbach L."/>
            <person name="Steele A.D."/>
            <person name="Gui C."/>
            <person name="Meng S."/>
            <person name="Li G."/>
            <person name="Viehrig K."/>
            <person name="Ye F."/>
            <person name="Su P."/>
            <person name="Kiefer A.F."/>
            <person name="Nichols A."/>
            <person name="Cepeda A.J."/>
            <person name="Yan W."/>
            <person name="Fan B."/>
            <person name="Jiang Y."/>
            <person name="Adhikari A."/>
            <person name="Zheng C.-J."/>
            <person name="Schuster L."/>
            <person name="Cowan T.M."/>
            <person name="Smanski M.J."/>
            <person name="Chevrette M.G."/>
            <person name="De Carvalho L.P.S."/>
            <person name="Shen B."/>
        </authorList>
    </citation>
    <scope>NUCLEOTIDE SEQUENCE [LARGE SCALE GENOMIC DNA]</scope>
    <source>
        <strain evidence="2 3">NPDC058348</strain>
    </source>
</reference>
<evidence type="ECO:0000313" key="2">
    <source>
        <dbReference type="EMBL" id="MFD5097560.1"/>
    </source>
</evidence>
<evidence type="ECO:0000256" key="1">
    <source>
        <dbReference type="SAM" id="MobiDB-lite"/>
    </source>
</evidence>
<proteinExistence type="predicted"/>
<protein>
    <submittedName>
        <fullName evidence="2">Uncharacterized protein</fullName>
    </submittedName>
</protein>
<name>A0ABW6FDM5_9ACTN</name>
<evidence type="ECO:0000313" key="3">
    <source>
        <dbReference type="Proteomes" id="UP001598448"/>
    </source>
</evidence>
<keyword evidence="3" id="KW-1185">Reference proteome</keyword>
<gene>
    <name evidence="2" type="ORF">ACFWJN_01020</name>
</gene>
<comment type="caution">
    <text evidence="2">The sequence shown here is derived from an EMBL/GenBank/DDBJ whole genome shotgun (WGS) entry which is preliminary data.</text>
</comment>
<dbReference type="EMBL" id="JBHXIJ010000003">
    <property type="protein sequence ID" value="MFD5097560.1"/>
    <property type="molecule type" value="Genomic_DNA"/>
</dbReference>
<accession>A0ABW6FDM5</accession>